<evidence type="ECO:0000313" key="2">
    <source>
        <dbReference type="Proteomes" id="UP000475532"/>
    </source>
</evidence>
<name>A0A6L9QCV8_9ACTN</name>
<dbReference type="SUPFAM" id="SSF55781">
    <property type="entry name" value="GAF domain-like"/>
    <property type="match status" value="1"/>
</dbReference>
<proteinExistence type="predicted"/>
<dbReference type="EMBL" id="JAAGLI010000280">
    <property type="protein sequence ID" value="NEA23105.1"/>
    <property type="molecule type" value="Genomic_DNA"/>
</dbReference>
<dbReference type="InterPro" id="IPR029016">
    <property type="entry name" value="GAF-like_dom_sf"/>
</dbReference>
<dbReference type="Proteomes" id="UP000475532">
    <property type="component" value="Unassembled WGS sequence"/>
</dbReference>
<protein>
    <submittedName>
        <fullName evidence="1">Sensor histidine kinase</fullName>
    </submittedName>
</protein>
<sequence length="101" mass="10788">MTSPLELLADRGSDLLVRIAAVACSDRELPRMAQELACLVVRSARALTFCDVYVLDEEERALEWSGPPVPLGEGDAGWVAAHGRTRPHADGRGAAVPVHGD</sequence>
<keyword evidence="1" id="KW-0418">Kinase</keyword>
<reference evidence="1 2" key="1">
    <citation type="submission" date="2020-01" db="EMBL/GenBank/DDBJ databases">
        <title>Insect and environment-associated Actinomycetes.</title>
        <authorList>
            <person name="Currrie C."/>
            <person name="Chevrette M."/>
            <person name="Carlson C."/>
            <person name="Stubbendieck R."/>
            <person name="Wendt-Pienkowski E."/>
        </authorList>
    </citation>
    <scope>NUCLEOTIDE SEQUENCE [LARGE SCALE GENOMIC DNA]</scope>
    <source>
        <strain evidence="1 2">SID10258</strain>
    </source>
</reference>
<organism evidence="1 2">
    <name type="scientific">Actinomadura bangladeshensis</name>
    <dbReference type="NCBI Taxonomy" id="453573"/>
    <lineage>
        <taxon>Bacteria</taxon>
        <taxon>Bacillati</taxon>
        <taxon>Actinomycetota</taxon>
        <taxon>Actinomycetes</taxon>
        <taxon>Streptosporangiales</taxon>
        <taxon>Thermomonosporaceae</taxon>
        <taxon>Actinomadura</taxon>
    </lineage>
</organism>
<accession>A0A6L9QCV8</accession>
<keyword evidence="1" id="KW-0808">Transferase</keyword>
<dbReference type="GO" id="GO:0016301">
    <property type="term" value="F:kinase activity"/>
    <property type="evidence" value="ECO:0007669"/>
    <property type="project" value="UniProtKB-KW"/>
</dbReference>
<gene>
    <name evidence="1" type="ORF">G3I70_11450</name>
</gene>
<dbReference type="AlphaFoldDB" id="A0A6L9QCV8"/>
<dbReference type="Gene3D" id="3.30.450.40">
    <property type="match status" value="1"/>
</dbReference>
<comment type="caution">
    <text evidence="1">The sequence shown here is derived from an EMBL/GenBank/DDBJ whole genome shotgun (WGS) entry which is preliminary data.</text>
</comment>
<evidence type="ECO:0000313" key="1">
    <source>
        <dbReference type="EMBL" id="NEA23105.1"/>
    </source>
</evidence>
<feature type="non-terminal residue" evidence="1">
    <location>
        <position position="101"/>
    </location>
</feature>